<evidence type="ECO:0000256" key="2">
    <source>
        <dbReference type="ARBA" id="ARBA00004370"/>
    </source>
</evidence>
<dbReference type="Gene3D" id="3.40.190.10">
    <property type="entry name" value="Periplasmic binding protein-like II"/>
    <property type="match status" value="2"/>
</dbReference>
<dbReference type="InterPro" id="IPR005467">
    <property type="entry name" value="His_kinase_dom"/>
</dbReference>
<dbReference type="PROSITE" id="PS50109">
    <property type="entry name" value="HIS_KIN"/>
    <property type="match status" value="1"/>
</dbReference>
<evidence type="ECO:0000256" key="11">
    <source>
        <dbReference type="SAM" id="Phobius"/>
    </source>
</evidence>
<feature type="domain" description="Histidine kinase" evidence="12">
    <location>
        <begin position="247"/>
        <end position="462"/>
    </location>
</feature>
<dbReference type="SMART" id="SM00388">
    <property type="entry name" value="HisKA"/>
    <property type="match status" value="1"/>
</dbReference>
<feature type="transmembrane region" description="Helical" evidence="11">
    <location>
        <begin position="14"/>
        <end position="37"/>
    </location>
</feature>
<keyword evidence="4" id="KW-0597">Phosphoprotein</keyword>
<evidence type="ECO:0000256" key="8">
    <source>
        <dbReference type="ARBA" id="ARBA00022989"/>
    </source>
</evidence>
<accession>A0A1G7HJ92</accession>
<keyword evidence="9" id="KW-0902">Two-component regulatory system</keyword>
<evidence type="ECO:0000256" key="7">
    <source>
        <dbReference type="ARBA" id="ARBA00022777"/>
    </source>
</evidence>
<evidence type="ECO:0000313" key="14">
    <source>
        <dbReference type="EMBL" id="SDF00560.1"/>
    </source>
</evidence>
<keyword evidence="6 11" id="KW-0812">Transmembrane</keyword>
<dbReference type="RefSeq" id="WP_242652299.1">
    <property type="nucleotide sequence ID" value="NZ_FNAT01000006.1"/>
</dbReference>
<proteinExistence type="predicted"/>
<evidence type="ECO:0000256" key="4">
    <source>
        <dbReference type="ARBA" id="ARBA00022553"/>
    </source>
</evidence>
<reference evidence="15" key="1">
    <citation type="submission" date="2016-10" db="EMBL/GenBank/DDBJ databases">
        <authorList>
            <person name="Varghese N."/>
            <person name="Submissions S."/>
        </authorList>
    </citation>
    <scope>NUCLEOTIDE SEQUENCE [LARGE SCALE GENOMIC DNA]</scope>
    <source>
        <strain evidence="15">DSM 21424</strain>
    </source>
</reference>
<keyword evidence="5" id="KW-0808">Transferase</keyword>
<evidence type="ECO:0000256" key="3">
    <source>
        <dbReference type="ARBA" id="ARBA00012438"/>
    </source>
</evidence>
<evidence type="ECO:0000256" key="1">
    <source>
        <dbReference type="ARBA" id="ARBA00000085"/>
    </source>
</evidence>
<dbReference type="EMBL" id="FNAT01000006">
    <property type="protein sequence ID" value="SDF00560.1"/>
    <property type="molecule type" value="Genomic_DNA"/>
</dbReference>
<dbReference type="EC" id="2.7.13.3" evidence="3"/>
<dbReference type="InterPro" id="IPR036890">
    <property type="entry name" value="HATPase_C_sf"/>
</dbReference>
<dbReference type="InterPro" id="IPR036097">
    <property type="entry name" value="HisK_dim/P_sf"/>
</dbReference>
<evidence type="ECO:0000259" key="13">
    <source>
        <dbReference type="PROSITE" id="PS50885"/>
    </source>
</evidence>
<dbReference type="Gene3D" id="3.30.565.10">
    <property type="entry name" value="Histidine kinase-like ATPase, C-terminal domain"/>
    <property type="match status" value="1"/>
</dbReference>
<dbReference type="Proteomes" id="UP000198922">
    <property type="component" value="Unassembled WGS sequence"/>
</dbReference>
<dbReference type="CDD" id="cd00075">
    <property type="entry name" value="HATPase"/>
    <property type="match status" value="1"/>
</dbReference>
<dbReference type="GO" id="GO:0005886">
    <property type="term" value="C:plasma membrane"/>
    <property type="evidence" value="ECO:0007669"/>
    <property type="project" value="TreeGrafter"/>
</dbReference>
<dbReference type="SMART" id="SM00387">
    <property type="entry name" value="HATPase_c"/>
    <property type="match status" value="1"/>
</dbReference>
<dbReference type="InterPro" id="IPR004358">
    <property type="entry name" value="Sig_transdc_His_kin-like_C"/>
</dbReference>
<dbReference type="SUPFAM" id="SSF47384">
    <property type="entry name" value="Homodimeric domain of signal transducing histidine kinase"/>
    <property type="match status" value="1"/>
</dbReference>
<dbReference type="InterPro" id="IPR050428">
    <property type="entry name" value="TCS_sensor_his_kinase"/>
</dbReference>
<organism evidence="14 15">
    <name type="scientific">Limimaricola pyoseonensis</name>
    <dbReference type="NCBI Taxonomy" id="521013"/>
    <lineage>
        <taxon>Bacteria</taxon>
        <taxon>Pseudomonadati</taxon>
        <taxon>Pseudomonadota</taxon>
        <taxon>Alphaproteobacteria</taxon>
        <taxon>Rhodobacterales</taxon>
        <taxon>Paracoccaceae</taxon>
        <taxon>Limimaricola</taxon>
    </lineage>
</organism>
<dbReference type="STRING" id="521013.SAMN04488567_3185"/>
<dbReference type="InterPro" id="IPR013727">
    <property type="entry name" value="2CSK_N"/>
</dbReference>
<dbReference type="InterPro" id="IPR003661">
    <property type="entry name" value="HisK_dim/P_dom"/>
</dbReference>
<dbReference type="InterPro" id="IPR003594">
    <property type="entry name" value="HATPase_dom"/>
</dbReference>
<dbReference type="SUPFAM" id="SSF53850">
    <property type="entry name" value="Periplasmic binding protein-like II"/>
    <property type="match status" value="1"/>
</dbReference>
<keyword evidence="8 11" id="KW-1133">Transmembrane helix</keyword>
<name>A0A1G7HJ92_9RHOB</name>
<dbReference type="Pfam" id="PF00512">
    <property type="entry name" value="HisKA"/>
    <property type="match status" value="1"/>
</dbReference>
<gene>
    <name evidence="14" type="ORF">SAMN04488567_3185</name>
</gene>
<feature type="transmembrane region" description="Helical" evidence="11">
    <location>
        <begin position="164"/>
        <end position="187"/>
    </location>
</feature>
<dbReference type="PANTHER" id="PTHR45436:SF1">
    <property type="entry name" value="SENSOR PROTEIN QSEC"/>
    <property type="match status" value="1"/>
</dbReference>
<comment type="catalytic activity">
    <reaction evidence="1">
        <text>ATP + protein L-histidine = ADP + protein N-phospho-L-histidine.</text>
        <dbReference type="EC" id="2.7.13.3"/>
    </reaction>
</comment>
<evidence type="ECO:0000256" key="5">
    <source>
        <dbReference type="ARBA" id="ARBA00022679"/>
    </source>
</evidence>
<dbReference type="Gene3D" id="1.10.287.130">
    <property type="match status" value="1"/>
</dbReference>
<dbReference type="PANTHER" id="PTHR45436">
    <property type="entry name" value="SENSOR HISTIDINE KINASE YKOH"/>
    <property type="match status" value="1"/>
</dbReference>
<dbReference type="InterPro" id="IPR003660">
    <property type="entry name" value="HAMP_dom"/>
</dbReference>
<dbReference type="GO" id="GO:0000155">
    <property type="term" value="F:phosphorelay sensor kinase activity"/>
    <property type="evidence" value="ECO:0007669"/>
    <property type="project" value="InterPro"/>
</dbReference>
<evidence type="ECO:0000256" key="6">
    <source>
        <dbReference type="ARBA" id="ARBA00022692"/>
    </source>
</evidence>
<dbReference type="Pfam" id="PF08521">
    <property type="entry name" value="2CSK_N"/>
    <property type="match status" value="1"/>
</dbReference>
<dbReference type="CDD" id="cd00082">
    <property type="entry name" value="HisKA"/>
    <property type="match status" value="1"/>
</dbReference>
<sequence length="807" mass="87346">MTTEPGGRSLQRRLLASMAAGFAVLLLLISLLLWAYARGAANRTYDLLLAGAALAILERTSFAAEGPTVDLPHSAMEILALNPDDRVAYRVFSPSRGEITGTAALPEPGRALDDAPHFYDAEIDGTPFRLVSQGRRLTAPEGREWVGVQVGQTVEARRAQQWSLFLNGMAGLAVVSLIGLGFVWLAIRRSLAPLRQIERALRHREPADLSRVEGRPPREIRGLFDAINGFISRLGQSRALTESFIADVAHQTRTSLSALQGHLSLASDATGYDEMRARVLKADRQAQRTVRLTNQLLANAMVIHRSDRGSLAPLALRPLVRDTLAEMLRDSRLRRLALSFEDEGLGEGGDRIAGDPVSIREALRNLIDNAVRHGPAENTVVVRLAEAGTEVVLSVEDAGPGIAEADLPRATQRFTSISRETAGSGLGLSIVGAVAEGHGGRLELGRSRLGGLRAALAFPRLMALLLFGVWAAALAPPAARAETLNIFSATDGPAMAPLIAAFEARNPGLSVSYSEFQTLTLHRALLDVAPGAMPDLVISSAMDLQVDLVNRGLARRLDLPNELRPPDWAAWRSELFGFTFEPAAIVYDRRRLAEDELPRSHRDLASFVRDNEARLSGRIGGYDLRGSGIGYLFATQDAIQGPQAQRLAEAFGRADLRSFCCTAQMVEATAEEEIAFAVNVIGSYAAAFAADRPEVGLHFLDDYNLVMTRTAFVPLAAPRPDLGARFMIFLLSDEGQGLLATRTPLIPIRPPAGVETPILHQIEAQRGSFLPIRLGPGLLTYLDRLKREQFLSGWDASLGRAVDGHAP</sequence>
<evidence type="ECO:0000259" key="12">
    <source>
        <dbReference type="PROSITE" id="PS50109"/>
    </source>
</evidence>
<keyword evidence="15" id="KW-1185">Reference proteome</keyword>
<comment type="subcellular location">
    <subcellularLocation>
        <location evidence="2">Membrane</location>
    </subcellularLocation>
</comment>
<feature type="domain" description="HAMP" evidence="13">
    <location>
        <begin position="188"/>
        <end position="239"/>
    </location>
</feature>
<dbReference type="AlphaFoldDB" id="A0A1G7HJ92"/>
<keyword evidence="7 14" id="KW-0418">Kinase</keyword>
<protein>
    <recommendedName>
        <fullName evidence="3">histidine kinase</fullName>
        <ecNumber evidence="3">2.7.13.3</ecNumber>
    </recommendedName>
</protein>
<evidence type="ECO:0000256" key="10">
    <source>
        <dbReference type="ARBA" id="ARBA00023136"/>
    </source>
</evidence>
<evidence type="ECO:0000313" key="15">
    <source>
        <dbReference type="Proteomes" id="UP000198922"/>
    </source>
</evidence>
<dbReference type="PROSITE" id="PS50885">
    <property type="entry name" value="HAMP"/>
    <property type="match status" value="1"/>
</dbReference>
<dbReference type="PRINTS" id="PR00344">
    <property type="entry name" value="BCTRLSENSOR"/>
</dbReference>
<dbReference type="Pfam" id="PF13531">
    <property type="entry name" value="SBP_bac_11"/>
    <property type="match status" value="1"/>
</dbReference>
<keyword evidence="10 11" id="KW-0472">Membrane</keyword>
<dbReference type="Pfam" id="PF02518">
    <property type="entry name" value="HATPase_c"/>
    <property type="match status" value="1"/>
</dbReference>
<dbReference type="SUPFAM" id="SSF55874">
    <property type="entry name" value="ATPase domain of HSP90 chaperone/DNA topoisomerase II/histidine kinase"/>
    <property type="match status" value="1"/>
</dbReference>
<evidence type="ECO:0000256" key="9">
    <source>
        <dbReference type="ARBA" id="ARBA00023012"/>
    </source>
</evidence>